<feature type="transmembrane region" description="Helical" evidence="1">
    <location>
        <begin position="41"/>
        <end position="60"/>
    </location>
</feature>
<dbReference type="AlphaFoldDB" id="A0AAE4QQ17"/>
<dbReference type="EMBL" id="NPEF02000017">
    <property type="protein sequence ID" value="MDV6236861.1"/>
    <property type="molecule type" value="Genomic_DNA"/>
</dbReference>
<evidence type="ECO:0000256" key="1">
    <source>
        <dbReference type="SAM" id="Phobius"/>
    </source>
</evidence>
<name>A0AAE4QQ17_9LEPT</name>
<organism evidence="2 3">
    <name type="scientific">Leptospira ellisii</name>
    <dbReference type="NCBI Taxonomy" id="2023197"/>
    <lineage>
        <taxon>Bacteria</taxon>
        <taxon>Pseudomonadati</taxon>
        <taxon>Spirochaetota</taxon>
        <taxon>Spirochaetia</taxon>
        <taxon>Leptospirales</taxon>
        <taxon>Leptospiraceae</taxon>
        <taxon>Leptospira</taxon>
    </lineage>
</organism>
<keyword evidence="3" id="KW-1185">Reference proteome</keyword>
<protein>
    <recommendedName>
        <fullName evidence="4">PH domain-containing protein</fullName>
    </recommendedName>
</protein>
<reference evidence="2 3" key="1">
    <citation type="journal article" date="2018" name="Microb. Genom.">
        <title>Deciphering the unexplored Leptospira diversity from soils uncovers genomic evolution to virulence.</title>
        <authorList>
            <person name="Thibeaux R."/>
            <person name="Iraola G."/>
            <person name="Ferres I."/>
            <person name="Bierque E."/>
            <person name="Girault D."/>
            <person name="Soupe-Gilbert M.E."/>
            <person name="Picardeau M."/>
            <person name="Goarant C."/>
        </authorList>
    </citation>
    <scope>NUCLEOTIDE SEQUENCE [LARGE SCALE GENOMIC DNA]</scope>
    <source>
        <strain evidence="2 3">ATI7-C-A5</strain>
    </source>
</reference>
<evidence type="ECO:0000313" key="3">
    <source>
        <dbReference type="Proteomes" id="UP000232122"/>
    </source>
</evidence>
<keyword evidence="1" id="KW-0472">Membrane</keyword>
<dbReference type="Proteomes" id="UP000232122">
    <property type="component" value="Unassembled WGS sequence"/>
</dbReference>
<proteinExistence type="predicted"/>
<feature type="transmembrane region" description="Helical" evidence="1">
    <location>
        <begin position="18"/>
        <end position="35"/>
    </location>
</feature>
<dbReference type="RefSeq" id="WP_317573394.1">
    <property type="nucleotide sequence ID" value="NZ_NPEF02000017.1"/>
</dbReference>
<keyword evidence="1" id="KW-0812">Transmembrane</keyword>
<feature type="transmembrane region" description="Helical" evidence="1">
    <location>
        <begin position="116"/>
        <end position="134"/>
    </location>
</feature>
<evidence type="ECO:0000313" key="2">
    <source>
        <dbReference type="EMBL" id="MDV6236861.1"/>
    </source>
</evidence>
<gene>
    <name evidence="2" type="ORF">CH379_014625</name>
</gene>
<keyword evidence="1" id="KW-1133">Transmembrane helix</keyword>
<comment type="caution">
    <text evidence="2">The sequence shown here is derived from an EMBL/GenBank/DDBJ whole genome shotgun (WGS) entry which is preliminary data.</text>
</comment>
<accession>A0AAE4QQ17</accession>
<evidence type="ECO:0008006" key="4">
    <source>
        <dbReference type="Google" id="ProtNLM"/>
    </source>
</evidence>
<feature type="transmembrane region" description="Helical" evidence="1">
    <location>
        <begin position="90"/>
        <end position="110"/>
    </location>
</feature>
<sequence>MKSSNSTYKNLKPSWTDWLWAGISLIFLILGIFTLPQNRNLGILLVVLFGLCAWASVSIVRRKLRESRFQSLSVSVVGGVEIRPSRVRTFVVGVSMILLGGVFLFFEVGLPLPIHVIPYLFGGAGIVLVALTAFKIVPIGSIRFDPEGFRIARRKWTIFIPWDEIAEIGTGEYQGSAAVFFGVKSLAPIRVEPVEFRRKVIREILWSEEWLGVQFMILNEDYGISSPLLAEALERYRLGVEFREELKKRSIE</sequence>